<dbReference type="OrthoDB" id="5324651at2759"/>
<reference evidence="2" key="2">
    <citation type="journal article" date="2023" name="IMA Fungus">
        <title>Comparative genomic study of the Penicillium genus elucidates a diverse pangenome and 15 lateral gene transfer events.</title>
        <authorList>
            <person name="Petersen C."/>
            <person name="Sorensen T."/>
            <person name="Nielsen M.R."/>
            <person name="Sondergaard T.E."/>
            <person name="Sorensen J.L."/>
            <person name="Fitzpatrick D.A."/>
            <person name="Frisvad J.C."/>
            <person name="Nielsen K.L."/>
        </authorList>
    </citation>
    <scope>NUCLEOTIDE SEQUENCE</scope>
    <source>
        <strain evidence="2">IBT 23319</strain>
    </source>
</reference>
<feature type="compositionally biased region" description="Polar residues" evidence="1">
    <location>
        <begin position="208"/>
        <end position="219"/>
    </location>
</feature>
<keyword evidence="3" id="KW-1185">Reference proteome</keyword>
<dbReference type="AlphaFoldDB" id="A0A9W9TT50"/>
<dbReference type="RefSeq" id="XP_056503401.1">
    <property type="nucleotide sequence ID" value="XM_056640907.1"/>
</dbReference>
<organism evidence="2 3">
    <name type="scientific">Penicillium citrinum</name>
    <dbReference type="NCBI Taxonomy" id="5077"/>
    <lineage>
        <taxon>Eukaryota</taxon>
        <taxon>Fungi</taxon>
        <taxon>Dikarya</taxon>
        <taxon>Ascomycota</taxon>
        <taxon>Pezizomycotina</taxon>
        <taxon>Eurotiomycetes</taxon>
        <taxon>Eurotiomycetidae</taxon>
        <taxon>Eurotiales</taxon>
        <taxon>Aspergillaceae</taxon>
        <taxon>Penicillium</taxon>
    </lineage>
</organism>
<accession>A0A9W9TT50</accession>
<evidence type="ECO:0000313" key="3">
    <source>
        <dbReference type="Proteomes" id="UP001147733"/>
    </source>
</evidence>
<evidence type="ECO:0000313" key="2">
    <source>
        <dbReference type="EMBL" id="KAJ5240396.1"/>
    </source>
</evidence>
<name>A0A9W9TT50_PENCI</name>
<sequence length="261" mass="29967">MRRAVPSRQPARFHQQEDLAVSAVATGLRPKLTQASLLFESHGLCNRTALNFMESLYSMLGLSTTPIPFRAQNLILQTLQRRLEFCAFRFVHRWLPLQSLAVGWTCPEALELHRVFKFVTKHRSKISCEEVWKNVESLQDLRDSVASIRHAAVHRLPQDRDSLLQMNRAAVKFCLCVDDGPETESLCRLFWFLQKILPKSSVAPIPTEQRQSQQIQQVTPAPHKRRNTRPSEYSDGMAKLIGCVEMVFVAEVDRFLQTELL</sequence>
<dbReference type="EMBL" id="JAPQKT010000002">
    <property type="protein sequence ID" value="KAJ5240396.1"/>
    <property type="molecule type" value="Genomic_DNA"/>
</dbReference>
<gene>
    <name evidence="2" type="ORF">N7469_001987</name>
</gene>
<dbReference type="GeneID" id="81380074"/>
<dbReference type="Proteomes" id="UP001147733">
    <property type="component" value="Unassembled WGS sequence"/>
</dbReference>
<proteinExistence type="predicted"/>
<evidence type="ECO:0000256" key="1">
    <source>
        <dbReference type="SAM" id="MobiDB-lite"/>
    </source>
</evidence>
<reference evidence="2" key="1">
    <citation type="submission" date="2022-11" db="EMBL/GenBank/DDBJ databases">
        <authorList>
            <person name="Petersen C."/>
        </authorList>
    </citation>
    <scope>NUCLEOTIDE SEQUENCE</scope>
    <source>
        <strain evidence="2">IBT 23319</strain>
    </source>
</reference>
<feature type="region of interest" description="Disordered" evidence="1">
    <location>
        <begin position="205"/>
        <end position="233"/>
    </location>
</feature>
<protein>
    <submittedName>
        <fullName evidence="2">Uncharacterized protein</fullName>
    </submittedName>
</protein>
<comment type="caution">
    <text evidence="2">The sequence shown here is derived from an EMBL/GenBank/DDBJ whole genome shotgun (WGS) entry which is preliminary data.</text>
</comment>